<dbReference type="EMBL" id="JAPEVB010000002">
    <property type="protein sequence ID" value="KAJ4394280.1"/>
    <property type="molecule type" value="Genomic_DNA"/>
</dbReference>
<evidence type="ECO:0000256" key="2">
    <source>
        <dbReference type="ARBA" id="ARBA00022980"/>
    </source>
</evidence>
<dbReference type="Proteomes" id="UP001140453">
    <property type="component" value="Unassembled WGS sequence"/>
</dbReference>
<comment type="caution">
    <text evidence="6">The sequence shown here is derived from an EMBL/GenBank/DDBJ whole genome shotgun (WGS) entry which is preliminary data.</text>
</comment>
<keyword evidence="3" id="KW-0687">Ribonucleoprotein</keyword>
<feature type="compositionally biased region" description="Basic and acidic residues" evidence="4">
    <location>
        <begin position="191"/>
        <end position="205"/>
    </location>
</feature>
<dbReference type="InterPro" id="IPR036791">
    <property type="entry name" value="Ribosomal_bL9_C_sf"/>
</dbReference>
<dbReference type="SUPFAM" id="SSF55658">
    <property type="entry name" value="L9 N-domain-like"/>
    <property type="match status" value="1"/>
</dbReference>
<dbReference type="OrthoDB" id="2150604at2759"/>
<proteinExistence type="inferred from homology"/>
<dbReference type="AlphaFoldDB" id="A0A9W8Z0W1"/>
<evidence type="ECO:0000256" key="3">
    <source>
        <dbReference type="ARBA" id="ARBA00023274"/>
    </source>
</evidence>
<dbReference type="Gene3D" id="3.10.430.100">
    <property type="entry name" value="Ribosomal protein L9, C-terminal domain"/>
    <property type="match status" value="1"/>
</dbReference>
<dbReference type="GO" id="GO:1990904">
    <property type="term" value="C:ribonucleoprotein complex"/>
    <property type="evidence" value="ECO:0007669"/>
    <property type="project" value="UniProtKB-KW"/>
</dbReference>
<feature type="domain" description="Ribosomal protein L9" evidence="5">
    <location>
        <begin position="50"/>
        <end position="94"/>
    </location>
</feature>
<comment type="similarity">
    <text evidence="1">Belongs to the bacterial ribosomal protein bL9 family.</text>
</comment>
<gene>
    <name evidence="6" type="ORF">N0V93_003497</name>
</gene>
<evidence type="ECO:0000256" key="1">
    <source>
        <dbReference type="ARBA" id="ARBA00010605"/>
    </source>
</evidence>
<dbReference type="PANTHER" id="PTHR21368">
    <property type="entry name" value="50S RIBOSOMAL PROTEIN L9"/>
    <property type="match status" value="1"/>
</dbReference>
<reference evidence="6" key="1">
    <citation type="submission" date="2022-10" db="EMBL/GenBank/DDBJ databases">
        <title>Tapping the CABI collections for fungal endophytes: first genome assemblies for Collariella, Neodidymelliopsis, Ascochyta clinopodiicola, Didymella pomorum, Didymosphaeria variabile, Neocosmospora piperis and Neocucurbitaria cava.</title>
        <authorList>
            <person name="Hill R."/>
        </authorList>
    </citation>
    <scope>NUCLEOTIDE SEQUENCE</scope>
    <source>
        <strain evidence="6">IMI 355082</strain>
    </source>
</reference>
<dbReference type="InterPro" id="IPR036935">
    <property type="entry name" value="Ribosomal_bL9_N_sf"/>
</dbReference>
<name>A0A9W8Z0W1_9PEZI</name>
<dbReference type="GO" id="GO:0003735">
    <property type="term" value="F:structural constituent of ribosome"/>
    <property type="evidence" value="ECO:0007669"/>
    <property type="project" value="InterPro"/>
</dbReference>
<dbReference type="Pfam" id="PF01281">
    <property type="entry name" value="Ribosomal_L9_N"/>
    <property type="match status" value="1"/>
</dbReference>
<feature type="region of interest" description="Disordered" evidence="4">
    <location>
        <begin position="187"/>
        <end position="278"/>
    </location>
</feature>
<keyword evidence="2" id="KW-0689">Ribosomal protein</keyword>
<dbReference type="GO" id="GO:0005840">
    <property type="term" value="C:ribosome"/>
    <property type="evidence" value="ECO:0007669"/>
    <property type="project" value="UniProtKB-KW"/>
</dbReference>
<evidence type="ECO:0000259" key="5">
    <source>
        <dbReference type="Pfam" id="PF01281"/>
    </source>
</evidence>
<dbReference type="GO" id="GO:0006412">
    <property type="term" value="P:translation"/>
    <property type="evidence" value="ECO:0007669"/>
    <property type="project" value="InterPro"/>
</dbReference>
<sequence length="367" mass="40800">MIMASPLVGRSPTCLSCIRRLNQVGSASISLTQVRGKKSLSRPKNPGVVVRLLQDVKKYGKEGSIFRAPGGTMRNKLFPTDQAEYMTRERFKELGLSPSDIGERDHQFGTQRKLLVEEVLPEDAIEHVAGLGGTYAPELAAGGSMPGIEAPVPAMEVEQLAPDRALELMEAMIPETLIFERHPVHIQAKTKKSEPETPEPKKAEVEATPPPEPKKPKEVLSPLQQRRQQMIAEAEKARTKPEQAAAEVAADKEKDKPASSPLDTSPETKTEEDLEKERKQMEKDAEELLKIHGSVSLQNIASYLKEKMMLDPEASRIHVQPEDVRFLGLEEGVDHVKKIGTFEIEVRTHVGKVEVQPIRRLVEVVPY</sequence>
<accession>A0A9W8Z0W1</accession>
<dbReference type="InterPro" id="IPR009027">
    <property type="entry name" value="Ribosomal_bL9/RNase_H1_N"/>
</dbReference>
<dbReference type="InterPro" id="IPR000244">
    <property type="entry name" value="Ribosomal_bL9"/>
</dbReference>
<dbReference type="Gene3D" id="3.40.5.10">
    <property type="entry name" value="Ribosomal protein L9, N-terminal domain"/>
    <property type="match status" value="1"/>
</dbReference>
<protein>
    <recommendedName>
        <fullName evidence="5">Ribosomal protein L9 domain-containing protein</fullName>
    </recommendedName>
</protein>
<feature type="compositionally biased region" description="Basic and acidic residues" evidence="4">
    <location>
        <begin position="266"/>
        <end position="278"/>
    </location>
</feature>
<evidence type="ECO:0000313" key="7">
    <source>
        <dbReference type="Proteomes" id="UP001140453"/>
    </source>
</evidence>
<keyword evidence="7" id="KW-1185">Reference proteome</keyword>
<dbReference type="InterPro" id="IPR020070">
    <property type="entry name" value="Ribosomal_bL9_N"/>
</dbReference>
<evidence type="ECO:0000313" key="6">
    <source>
        <dbReference type="EMBL" id="KAJ4394280.1"/>
    </source>
</evidence>
<organism evidence="6 7">
    <name type="scientific">Gnomoniopsis smithogilvyi</name>
    <dbReference type="NCBI Taxonomy" id="1191159"/>
    <lineage>
        <taxon>Eukaryota</taxon>
        <taxon>Fungi</taxon>
        <taxon>Dikarya</taxon>
        <taxon>Ascomycota</taxon>
        <taxon>Pezizomycotina</taxon>
        <taxon>Sordariomycetes</taxon>
        <taxon>Sordariomycetidae</taxon>
        <taxon>Diaporthales</taxon>
        <taxon>Gnomoniaceae</taxon>
        <taxon>Gnomoniopsis</taxon>
    </lineage>
</organism>
<evidence type="ECO:0000256" key="4">
    <source>
        <dbReference type="SAM" id="MobiDB-lite"/>
    </source>
</evidence>